<reference evidence="5 7" key="2">
    <citation type="submission" date="2021-03" db="EMBL/GenBank/DDBJ databases">
        <title>Rapid diversification of plasmids in a genus of pathogenic and nitrogen fixing bacteria.</title>
        <authorList>
            <person name="Weisberg A.J."/>
            <person name="Miller M."/>
            <person name="Ream W."/>
            <person name="Grunwald N.J."/>
            <person name="Chang J.H."/>
        </authorList>
    </citation>
    <scope>NUCLEOTIDE SEQUENCE [LARGE SCALE GENOMIC DNA]</scope>
    <source>
        <strain evidence="5 7">AF3.44</strain>
        <plasmid evidence="5 7">pTiAF3.44</plasmid>
    </source>
</reference>
<name>A0A4D7DVU6_9HYPH</name>
<dbReference type="Proteomes" id="UP000826513">
    <property type="component" value="Plasmid pTiAF3.44"/>
</dbReference>
<keyword evidence="7" id="KW-1185">Reference proteome</keyword>
<dbReference type="Gene3D" id="3.20.20.30">
    <property type="entry name" value="Luciferase-like domain"/>
    <property type="match status" value="1"/>
</dbReference>
<dbReference type="AlphaFoldDB" id="A0A4D7DVU6"/>
<proteinExistence type="predicted"/>
<geneLocation type="plasmid" evidence="4">
    <name>pTiCFBP5473</name>
</geneLocation>
<dbReference type="InterPro" id="IPR050766">
    <property type="entry name" value="Bact_Lucif_Oxidored"/>
</dbReference>
<dbReference type="GO" id="GO:0016705">
    <property type="term" value="F:oxidoreductase activity, acting on paired donors, with incorporation or reduction of molecular oxygen"/>
    <property type="evidence" value="ECO:0007669"/>
    <property type="project" value="InterPro"/>
</dbReference>
<dbReference type="InterPro" id="IPR011251">
    <property type="entry name" value="Luciferase-like_dom"/>
</dbReference>
<protein>
    <submittedName>
        <fullName evidence="4">LLM class flavin-dependent oxidoreductase</fullName>
    </submittedName>
</protein>
<evidence type="ECO:0000313" key="5">
    <source>
        <dbReference type="EMBL" id="QYA10184.1"/>
    </source>
</evidence>
<dbReference type="GO" id="GO:0005829">
    <property type="term" value="C:cytosol"/>
    <property type="evidence" value="ECO:0007669"/>
    <property type="project" value="TreeGrafter"/>
</dbReference>
<evidence type="ECO:0000256" key="1">
    <source>
        <dbReference type="ARBA" id="ARBA00023002"/>
    </source>
</evidence>
<feature type="domain" description="Luciferase-like" evidence="3">
    <location>
        <begin position="3"/>
        <end position="308"/>
    </location>
</feature>
<dbReference type="PANTHER" id="PTHR30137:SF8">
    <property type="entry name" value="BLR5498 PROTEIN"/>
    <property type="match status" value="1"/>
</dbReference>
<dbReference type="GO" id="GO:0004497">
    <property type="term" value="F:monooxygenase activity"/>
    <property type="evidence" value="ECO:0007669"/>
    <property type="project" value="UniProtKB-KW"/>
</dbReference>
<dbReference type="STRING" id="1367849.GCA_000518585_03893"/>
<evidence type="ECO:0000256" key="2">
    <source>
        <dbReference type="ARBA" id="ARBA00023033"/>
    </source>
</evidence>
<dbReference type="KEGG" id="alf:CFBP5473_24885"/>
<dbReference type="Pfam" id="PF00296">
    <property type="entry name" value="Bac_luciferase"/>
    <property type="match status" value="1"/>
</dbReference>
<evidence type="ECO:0000313" key="6">
    <source>
        <dbReference type="Proteomes" id="UP000298545"/>
    </source>
</evidence>
<accession>A0A4D7DVU6</accession>
<sequence length="352" mass="39175">MFEIGIFSFGDTYPHPVTGTRQSAHDSLHDLLERIELADRLGLDFYGVGEHHRPDFSVSACSTVLAAAASRTKRIRLGTATIVLTTDDPVRLYEQFATLDQISAGRAEIGLGSGVFLESYDLFGVDYEDKKWVYDDKISLIAAIDAAGEKVTFKSRSRPDLNDLYVWPRAFGDHLSIWQTTGLNAESFERAARLGLSVQTGAPAAEFDRLAGFVSAYRESGARNGWNKDRLKVALSAHAYIGDDHRKALDTFFPHYQAYVSNMRLNRGKPAPTREQFEEIAADLNSNIIVGNAEHVLAKLRHQRERIGHDRHIFQIDWRAVPQADQVRAIEILAHDVAPALREQTQAATAAA</sequence>
<dbReference type="EMBL" id="CP039694">
    <property type="protein sequence ID" value="QCJ01174.1"/>
    <property type="molecule type" value="Genomic_DNA"/>
</dbReference>
<keyword evidence="4" id="KW-0614">Plasmid</keyword>
<organism evidence="4 6">
    <name type="scientific">Agrobacterium larrymoorei</name>
    <dbReference type="NCBI Taxonomy" id="160699"/>
    <lineage>
        <taxon>Bacteria</taxon>
        <taxon>Pseudomonadati</taxon>
        <taxon>Pseudomonadota</taxon>
        <taxon>Alphaproteobacteria</taxon>
        <taxon>Hyphomicrobiales</taxon>
        <taxon>Rhizobiaceae</taxon>
        <taxon>Rhizobium/Agrobacterium group</taxon>
        <taxon>Agrobacterium</taxon>
    </lineage>
</organism>
<dbReference type="RefSeq" id="WP_037171430.1">
    <property type="nucleotide sequence ID" value="NZ_CP039694.1"/>
</dbReference>
<gene>
    <name evidence="4" type="ORF">CFBP5473_24885</name>
    <name evidence="5" type="ORF">J5285_23535</name>
</gene>
<reference evidence="4 6" key="1">
    <citation type="submission" date="2019-04" db="EMBL/GenBank/DDBJ databases">
        <title>Complete genome sequence of Agrobacterium larrymoorei CFBP5473.</title>
        <authorList>
            <person name="Haryono M."/>
            <person name="Chou L."/>
            <person name="Lin Y.-C."/>
            <person name="Lai E.-M."/>
            <person name="Kuo C.-H."/>
        </authorList>
    </citation>
    <scope>NUCLEOTIDE SEQUENCE [LARGE SCALE GENOMIC DNA]</scope>
    <source>
        <strain evidence="4 6">CFBP5473</strain>
        <plasmid evidence="6">pticfbp5473</plasmid>
        <plasmid evidence="4">pTiCFBP5473</plasmid>
    </source>
</reference>
<dbReference type="InterPro" id="IPR036661">
    <property type="entry name" value="Luciferase-like_sf"/>
</dbReference>
<dbReference type="EMBL" id="CP072169">
    <property type="protein sequence ID" value="QYA10184.1"/>
    <property type="molecule type" value="Genomic_DNA"/>
</dbReference>
<evidence type="ECO:0000313" key="4">
    <source>
        <dbReference type="EMBL" id="QCJ01174.1"/>
    </source>
</evidence>
<keyword evidence="2" id="KW-0503">Monooxygenase</keyword>
<dbReference type="PANTHER" id="PTHR30137">
    <property type="entry name" value="LUCIFERASE-LIKE MONOOXYGENASE"/>
    <property type="match status" value="1"/>
</dbReference>
<geneLocation type="plasmid" evidence="5 7">
    <name>pTiAF3.44</name>
</geneLocation>
<dbReference type="OrthoDB" id="9776438at2"/>
<dbReference type="SUPFAM" id="SSF51679">
    <property type="entry name" value="Bacterial luciferase-like"/>
    <property type="match status" value="1"/>
</dbReference>
<geneLocation type="plasmid" evidence="6">
    <name>pticfbp5473</name>
</geneLocation>
<evidence type="ECO:0000259" key="3">
    <source>
        <dbReference type="Pfam" id="PF00296"/>
    </source>
</evidence>
<keyword evidence="1" id="KW-0560">Oxidoreductase</keyword>
<dbReference type="Proteomes" id="UP000298545">
    <property type="component" value="Plasmid pTiCFBP5473"/>
</dbReference>
<evidence type="ECO:0000313" key="7">
    <source>
        <dbReference type="Proteomes" id="UP000826513"/>
    </source>
</evidence>